<evidence type="ECO:0000259" key="1">
    <source>
        <dbReference type="PROSITE" id="PS51186"/>
    </source>
</evidence>
<dbReference type="Gene3D" id="3.40.630.30">
    <property type="match status" value="1"/>
</dbReference>
<dbReference type="InterPro" id="IPR016181">
    <property type="entry name" value="Acyl_CoA_acyltransferase"/>
</dbReference>
<name>A0ABW6Q4L1_9ACTN</name>
<dbReference type="EMBL" id="JBHVZQ010000007">
    <property type="protein sequence ID" value="MFF1274002.1"/>
    <property type="molecule type" value="Genomic_DNA"/>
</dbReference>
<sequence length="208" mass="22868">MADTRKRTRFRPLPELHCHGLHLRPWDPASPADVDVWLRGTTDPEFRRWNTPLRPVTDRAGAREALRARAEQAADGGAASFRIEDAGTGTALGHIGVNEIRPALRVGRVGYWVLPEARGRGVATRALLLAARWAFTGLGLHRLELDHAVGHEASCRVAERCGFRYEGTMRGAAFAADRHDAFRDAHLHARLATDPEPRGPATTARATP</sequence>
<keyword evidence="3" id="KW-1185">Reference proteome</keyword>
<dbReference type="GO" id="GO:0016746">
    <property type="term" value="F:acyltransferase activity"/>
    <property type="evidence" value="ECO:0007669"/>
    <property type="project" value="UniProtKB-KW"/>
</dbReference>
<accession>A0ABW6Q4L1</accession>
<feature type="domain" description="N-acetyltransferase" evidence="1">
    <location>
        <begin position="21"/>
        <end position="189"/>
    </location>
</feature>
<evidence type="ECO:0000313" key="3">
    <source>
        <dbReference type="Proteomes" id="UP001601627"/>
    </source>
</evidence>
<dbReference type="PROSITE" id="PS51186">
    <property type="entry name" value="GNAT"/>
    <property type="match status" value="1"/>
</dbReference>
<evidence type="ECO:0000313" key="2">
    <source>
        <dbReference type="EMBL" id="MFF1274002.1"/>
    </source>
</evidence>
<gene>
    <name evidence="2" type="ORF">ACFVZC_11430</name>
</gene>
<keyword evidence="2" id="KW-0808">Transferase</keyword>
<dbReference type="Pfam" id="PF13302">
    <property type="entry name" value="Acetyltransf_3"/>
    <property type="match status" value="1"/>
</dbReference>
<dbReference type="SUPFAM" id="SSF55729">
    <property type="entry name" value="Acyl-CoA N-acyltransferases (Nat)"/>
    <property type="match status" value="1"/>
</dbReference>
<organism evidence="2 3">
    <name type="scientific">Streptomyces marokkonensis</name>
    <dbReference type="NCBI Taxonomy" id="324855"/>
    <lineage>
        <taxon>Bacteria</taxon>
        <taxon>Bacillati</taxon>
        <taxon>Actinomycetota</taxon>
        <taxon>Actinomycetes</taxon>
        <taxon>Kitasatosporales</taxon>
        <taxon>Streptomycetaceae</taxon>
        <taxon>Streptomyces</taxon>
    </lineage>
</organism>
<dbReference type="PANTHER" id="PTHR43441:SF10">
    <property type="entry name" value="ACETYLTRANSFERASE"/>
    <property type="match status" value="1"/>
</dbReference>
<comment type="caution">
    <text evidence="2">The sequence shown here is derived from an EMBL/GenBank/DDBJ whole genome shotgun (WGS) entry which is preliminary data.</text>
</comment>
<protein>
    <submittedName>
        <fullName evidence="2">GNAT family N-acetyltransferase</fullName>
        <ecNumber evidence="2">2.3.-.-</ecNumber>
    </submittedName>
</protein>
<dbReference type="PANTHER" id="PTHR43441">
    <property type="entry name" value="RIBOSOMAL-PROTEIN-SERINE ACETYLTRANSFERASE"/>
    <property type="match status" value="1"/>
</dbReference>
<reference evidence="2 3" key="1">
    <citation type="submission" date="2024-09" db="EMBL/GenBank/DDBJ databases">
        <title>The Natural Products Discovery Center: Release of the First 8490 Sequenced Strains for Exploring Actinobacteria Biosynthetic Diversity.</title>
        <authorList>
            <person name="Kalkreuter E."/>
            <person name="Kautsar S.A."/>
            <person name="Yang D."/>
            <person name="Bader C.D."/>
            <person name="Teijaro C.N."/>
            <person name="Fluegel L."/>
            <person name="Davis C.M."/>
            <person name="Simpson J.R."/>
            <person name="Lauterbach L."/>
            <person name="Steele A.D."/>
            <person name="Gui C."/>
            <person name="Meng S."/>
            <person name="Li G."/>
            <person name="Viehrig K."/>
            <person name="Ye F."/>
            <person name="Su P."/>
            <person name="Kiefer A.F."/>
            <person name="Nichols A."/>
            <person name="Cepeda A.J."/>
            <person name="Yan W."/>
            <person name="Fan B."/>
            <person name="Jiang Y."/>
            <person name="Adhikari A."/>
            <person name="Zheng C.-J."/>
            <person name="Schuster L."/>
            <person name="Cowan T.M."/>
            <person name="Smanski M.J."/>
            <person name="Chevrette M.G."/>
            <person name="De Carvalho L.P.S."/>
            <person name="Shen B."/>
        </authorList>
    </citation>
    <scope>NUCLEOTIDE SEQUENCE [LARGE SCALE GENOMIC DNA]</scope>
    <source>
        <strain evidence="2 3">NPDC058328</strain>
    </source>
</reference>
<keyword evidence="2" id="KW-0012">Acyltransferase</keyword>
<dbReference type="InterPro" id="IPR000182">
    <property type="entry name" value="GNAT_dom"/>
</dbReference>
<dbReference type="Proteomes" id="UP001601627">
    <property type="component" value="Unassembled WGS sequence"/>
</dbReference>
<dbReference type="EC" id="2.3.-.-" evidence="2"/>
<dbReference type="RefSeq" id="WP_388234294.1">
    <property type="nucleotide sequence ID" value="NZ_JBHVZQ010000007.1"/>
</dbReference>
<proteinExistence type="predicted"/>
<dbReference type="InterPro" id="IPR051908">
    <property type="entry name" value="Ribosomal_N-acetyltransferase"/>
</dbReference>
<dbReference type="CDD" id="cd04301">
    <property type="entry name" value="NAT_SF"/>
    <property type="match status" value="1"/>
</dbReference>